<evidence type="ECO:0000259" key="4">
    <source>
        <dbReference type="PROSITE" id="PS50949"/>
    </source>
</evidence>
<keyword evidence="6" id="KW-1185">Reference proteome</keyword>
<dbReference type="Gene3D" id="3.40.1410.10">
    <property type="entry name" value="Chorismate lyase-like"/>
    <property type="match status" value="1"/>
</dbReference>
<evidence type="ECO:0000313" key="5">
    <source>
        <dbReference type="EMBL" id="SMC50915.1"/>
    </source>
</evidence>
<dbReference type="RefSeq" id="WP_084574792.1">
    <property type="nucleotide sequence ID" value="NZ_CP155572.1"/>
</dbReference>
<name>A0A1W1ZQV3_9FIRM</name>
<protein>
    <submittedName>
        <fullName evidence="5">GntR family transcriptional regulator</fullName>
    </submittedName>
</protein>
<dbReference type="Pfam" id="PF07702">
    <property type="entry name" value="UTRA"/>
    <property type="match status" value="1"/>
</dbReference>
<dbReference type="SMART" id="SM00866">
    <property type="entry name" value="UTRA"/>
    <property type="match status" value="1"/>
</dbReference>
<dbReference type="InterPro" id="IPR011663">
    <property type="entry name" value="UTRA"/>
</dbReference>
<evidence type="ECO:0000256" key="3">
    <source>
        <dbReference type="ARBA" id="ARBA00023163"/>
    </source>
</evidence>
<dbReference type="Pfam" id="PF00392">
    <property type="entry name" value="GntR"/>
    <property type="match status" value="1"/>
</dbReference>
<dbReference type="PRINTS" id="PR00035">
    <property type="entry name" value="HTHGNTR"/>
</dbReference>
<sequence>MKKIDKDSPIPLYYQLKDIICEMIEDDELQPDDPIPSERELCEQHDISRMTVNKAITSLVTEGILYREQGKGTFVAKGKEKHSLSSLLGFTEEMQQRGLDVFTKQISFRKKMATKWLQQELALDKDQEVFEIIRLRYVSGQPFALETAYLPVFLCKQLTAEKLEGKSLYEVLNREFGIQMDYAYQTIEPVAVNDYESELLEVKQGALALLFSRRTYLKSNVPMEVTKAIYRGDRYKFEITLRR</sequence>
<dbReference type="SUPFAM" id="SSF46785">
    <property type="entry name" value="Winged helix' DNA-binding domain"/>
    <property type="match status" value="1"/>
</dbReference>
<dbReference type="STRING" id="112901.SAMN04488500_104134"/>
<dbReference type="OrthoDB" id="46236at2"/>
<dbReference type="CDD" id="cd07377">
    <property type="entry name" value="WHTH_GntR"/>
    <property type="match status" value="1"/>
</dbReference>
<dbReference type="InterPro" id="IPR050679">
    <property type="entry name" value="Bact_HTH_transcr_reg"/>
</dbReference>
<dbReference type="SUPFAM" id="SSF64288">
    <property type="entry name" value="Chorismate lyase-like"/>
    <property type="match status" value="1"/>
</dbReference>
<dbReference type="PROSITE" id="PS50949">
    <property type="entry name" value="HTH_GNTR"/>
    <property type="match status" value="1"/>
</dbReference>
<dbReference type="SMART" id="SM00345">
    <property type="entry name" value="HTH_GNTR"/>
    <property type="match status" value="1"/>
</dbReference>
<dbReference type="InterPro" id="IPR000524">
    <property type="entry name" value="Tscrpt_reg_HTH_GntR"/>
</dbReference>
<gene>
    <name evidence="5" type="ORF">SAMN04488500_104134</name>
</gene>
<dbReference type="GO" id="GO:0045892">
    <property type="term" value="P:negative regulation of DNA-templated transcription"/>
    <property type="evidence" value="ECO:0007669"/>
    <property type="project" value="TreeGrafter"/>
</dbReference>
<organism evidence="5 6">
    <name type="scientific">Sporomusa malonica</name>
    <dbReference type="NCBI Taxonomy" id="112901"/>
    <lineage>
        <taxon>Bacteria</taxon>
        <taxon>Bacillati</taxon>
        <taxon>Bacillota</taxon>
        <taxon>Negativicutes</taxon>
        <taxon>Selenomonadales</taxon>
        <taxon>Sporomusaceae</taxon>
        <taxon>Sporomusa</taxon>
    </lineage>
</organism>
<evidence type="ECO:0000256" key="1">
    <source>
        <dbReference type="ARBA" id="ARBA00023015"/>
    </source>
</evidence>
<dbReference type="AlphaFoldDB" id="A0A1W1ZQV3"/>
<dbReference type="InterPro" id="IPR028978">
    <property type="entry name" value="Chorismate_lyase_/UTRA_dom_sf"/>
</dbReference>
<proteinExistence type="predicted"/>
<dbReference type="EMBL" id="FWXI01000004">
    <property type="protein sequence ID" value="SMC50915.1"/>
    <property type="molecule type" value="Genomic_DNA"/>
</dbReference>
<feature type="domain" description="HTH gntR-type" evidence="4">
    <location>
        <begin position="10"/>
        <end position="78"/>
    </location>
</feature>
<accession>A0A1W1ZQV3</accession>
<dbReference type="FunFam" id="1.10.10.10:FF:000079">
    <property type="entry name" value="GntR family transcriptional regulator"/>
    <property type="match status" value="1"/>
</dbReference>
<dbReference type="GO" id="GO:0003677">
    <property type="term" value="F:DNA binding"/>
    <property type="evidence" value="ECO:0007669"/>
    <property type="project" value="UniProtKB-KW"/>
</dbReference>
<evidence type="ECO:0000256" key="2">
    <source>
        <dbReference type="ARBA" id="ARBA00023125"/>
    </source>
</evidence>
<dbReference type="Gene3D" id="1.10.10.10">
    <property type="entry name" value="Winged helix-like DNA-binding domain superfamily/Winged helix DNA-binding domain"/>
    <property type="match status" value="1"/>
</dbReference>
<dbReference type="InterPro" id="IPR036388">
    <property type="entry name" value="WH-like_DNA-bd_sf"/>
</dbReference>
<evidence type="ECO:0000313" key="6">
    <source>
        <dbReference type="Proteomes" id="UP000192738"/>
    </source>
</evidence>
<reference evidence="5 6" key="1">
    <citation type="submission" date="2017-04" db="EMBL/GenBank/DDBJ databases">
        <authorList>
            <person name="Afonso C.L."/>
            <person name="Miller P.J."/>
            <person name="Scott M.A."/>
            <person name="Spackman E."/>
            <person name="Goraichik I."/>
            <person name="Dimitrov K.M."/>
            <person name="Suarez D.L."/>
            <person name="Swayne D.E."/>
        </authorList>
    </citation>
    <scope>NUCLEOTIDE SEQUENCE [LARGE SCALE GENOMIC DNA]</scope>
    <source>
        <strain evidence="5 6">DSM 5090</strain>
    </source>
</reference>
<dbReference type="PANTHER" id="PTHR44846:SF1">
    <property type="entry name" value="MANNOSYL-D-GLYCERATE TRANSPORT_METABOLISM SYSTEM REPRESSOR MNGR-RELATED"/>
    <property type="match status" value="1"/>
</dbReference>
<keyword evidence="2" id="KW-0238">DNA-binding</keyword>
<dbReference type="GO" id="GO:0003700">
    <property type="term" value="F:DNA-binding transcription factor activity"/>
    <property type="evidence" value="ECO:0007669"/>
    <property type="project" value="InterPro"/>
</dbReference>
<dbReference type="Proteomes" id="UP000192738">
    <property type="component" value="Unassembled WGS sequence"/>
</dbReference>
<keyword evidence="3" id="KW-0804">Transcription</keyword>
<dbReference type="InterPro" id="IPR036390">
    <property type="entry name" value="WH_DNA-bd_sf"/>
</dbReference>
<dbReference type="PANTHER" id="PTHR44846">
    <property type="entry name" value="MANNOSYL-D-GLYCERATE TRANSPORT/METABOLISM SYSTEM REPRESSOR MNGR-RELATED"/>
    <property type="match status" value="1"/>
</dbReference>
<keyword evidence="1" id="KW-0805">Transcription regulation</keyword>